<sequence>MLKIDKTLALQQLNETVLTSSKYKDICPELVSAIGAQELLKRRTLKEAVKATKNKLHQIGGAYLDGHEDYPNWLATIAEARLSGSPETLKQSCRHIMAYHASTRERLPILEDFYHTIFTHLPPIQSIIDIACGLNPLALPWMISGGSLPSSYCAYDIYQHIMDFLAAYFQRMSITGKAQVCDVIQSCPTQHVDLALVLKVLPCLEQVDKRAAYQLLHTLNARHIIVSYPIQSLGGKDKGMATYYTDHFQNLVKDDQWSIQRIEFATELVFIIDTHAVKISG</sequence>
<evidence type="ECO:0000256" key="9">
    <source>
        <dbReference type="ARBA" id="ARBA00023251"/>
    </source>
</evidence>
<evidence type="ECO:0000256" key="8">
    <source>
        <dbReference type="ARBA" id="ARBA00022691"/>
    </source>
</evidence>
<feature type="binding site" evidence="11">
    <location>
        <begin position="100"/>
        <end position="106"/>
    </location>
    <ligand>
        <name>S-adenosyl-L-methionine</name>
        <dbReference type="ChEBI" id="CHEBI:59789"/>
    </ligand>
</feature>
<gene>
    <name evidence="12" type="ORF">KDA_12840</name>
</gene>
<keyword evidence="8 11" id="KW-0949">S-adenosyl-L-methionine</keyword>
<accession>A0A402B367</accession>
<protein>
    <recommendedName>
        <fullName evidence="4">16S rRNA (guanine(1405)-N(7))-methyltransferase</fullName>
        <ecNumber evidence="3">2.1.1.179</ecNumber>
    </recommendedName>
    <alternativeName>
        <fullName evidence="10">16S rRNA m7G1405 methyltransferase</fullName>
    </alternativeName>
</protein>
<evidence type="ECO:0000256" key="3">
    <source>
        <dbReference type="ARBA" id="ARBA00012300"/>
    </source>
</evidence>
<name>A0A402B367_9CHLR</name>
<comment type="similarity">
    <text evidence="2">Belongs to the methyltransferase superfamily. Aminoglycoside resistance family.</text>
</comment>
<dbReference type="PIRSF" id="PIRSF015852">
    <property type="entry name" value="RRNA_mtase_Grm"/>
    <property type="match status" value="1"/>
</dbReference>
<dbReference type="GO" id="GO:0046677">
    <property type="term" value="P:response to antibiotic"/>
    <property type="evidence" value="ECO:0007669"/>
    <property type="project" value="UniProtKB-KW"/>
</dbReference>
<evidence type="ECO:0000256" key="7">
    <source>
        <dbReference type="ARBA" id="ARBA00022679"/>
    </source>
</evidence>
<dbReference type="GO" id="GO:0008649">
    <property type="term" value="F:rRNA methyltransferase activity"/>
    <property type="evidence" value="ECO:0007669"/>
    <property type="project" value="InterPro"/>
</dbReference>
<dbReference type="EC" id="2.1.1.179" evidence="3"/>
<keyword evidence="6 12" id="KW-0489">Methyltransferase</keyword>
<organism evidence="12 13">
    <name type="scientific">Dictyobacter alpinus</name>
    <dbReference type="NCBI Taxonomy" id="2014873"/>
    <lineage>
        <taxon>Bacteria</taxon>
        <taxon>Bacillati</taxon>
        <taxon>Chloroflexota</taxon>
        <taxon>Ktedonobacteria</taxon>
        <taxon>Ktedonobacterales</taxon>
        <taxon>Dictyobacteraceae</taxon>
        <taxon>Dictyobacter</taxon>
    </lineage>
</organism>
<evidence type="ECO:0000256" key="1">
    <source>
        <dbReference type="ARBA" id="ARBA00001643"/>
    </source>
</evidence>
<reference evidence="13" key="1">
    <citation type="submission" date="2018-12" db="EMBL/GenBank/DDBJ databases">
        <title>Tengunoibacter tsumagoiensis gen. nov., sp. nov., Dictyobacter kobayashii sp. nov., D. alpinus sp. nov., and D. joshuensis sp. nov. and description of Dictyobacteraceae fam. nov. within the order Ktedonobacterales isolated from Tengu-no-mugimeshi.</title>
        <authorList>
            <person name="Wang C.M."/>
            <person name="Zheng Y."/>
            <person name="Sakai Y."/>
            <person name="Toyoda A."/>
            <person name="Minakuchi Y."/>
            <person name="Abe K."/>
            <person name="Yokota A."/>
            <person name="Yabe S."/>
        </authorList>
    </citation>
    <scope>NUCLEOTIDE SEQUENCE [LARGE SCALE GENOMIC DNA]</scope>
    <source>
        <strain evidence="13">Uno16</strain>
    </source>
</reference>
<dbReference type="Gene3D" id="1.10.8.10">
    <property type="entry name" value="DNA helicase RuvA subunit, C-terminal domain"/>
    <property type="match status" value="1"/>
</dbReference>
<dbReference type="OrthoDB" id="3352509at2"/>
<feature type="binding site" evidence="11">
    <location>
        <position position="131"/>
    </location>
    <ligand>
        <name>S-adenosyl-L-methionine</name>
        <dbReference type="ChEBI" id="CHEBI:59789"/>
    </ligand>
</feature>
<dbReference type="Proteomes" id="UP000287171">
    <property type="component" value="Unassembled WGS sequence"/>
</dbReference>
<keyword evidence="13" id="KW-1185">Reference proteome</keyword>
<dbReference type="AlphaFoldDB" id="A0A402B367"/>
<dbReference type="Gene3D" id="3.40.50.150">
    <property type="entry name" value="Vaccinia Virus protein VP39"/>
    <property type="match status" value="1"/>
</dbReference>
<feature type="binding site" evidence="11">
    <location>
        <position position="198"/>
    </location>
    <ligand>
        <name>S-adenosyl-L-methionine</name>
        <dbReference type="ChEBI" id="CHEBI:59789"/>
    </ligand>
</feature>
<comment type="catalytic activity">
    <reaction evidence="1">
        <text>guanosine(1405) in 16S rRNA + S-adenosyl-L-methionine = N(7)-methylguanosine(1405) in 16S rRNA + S-adenosyl-L-homocysteine</text>
        <dbReference type="Rhea" id="RHEA:42772"/>
        <dbReference type="Rhea" id="RHEA-COMP:10225"/>
        <dbReference type="Rhea" id="RHEA-COMP:10226"/>
        <dbReference type="ChEBI" id="CHEBI:57856"/>
        <dbReference type="ChEBI" id="CHEBI:59789"/>
        <dbReference type="ChEBI" id="CHEBI:74269"/>
        <dbReference type="ChEBI" id="CHEBI:74480"/>
        <dbReference type="EC" id="2.1.1.179"/>
    </reaction>
</comment>
<evidence type="ECO:0000256" key="10">
    <source>
        <dbReference type="ARBA" id="ARBA00033062"/>
    </source>
</evidence>
<evidence type="ECO:0000256" key="5">
    <source>
        <dbReference type="ARBA" id="ARBA00022552"/>
    </source>
</evidence>
<dbReference type="InterPro" id="IPR025981">
    <property type="entry name" value="rRNA_MeTrfase"/>
</dbReference>
<evidence type="ECO:0000313" key="13">
    <source>
        <dbReference type="Proteomes" id="UP000287171"/>
    </source>
</evidence>
<evidence type="ECO:0000313" key="12">
    <source>
        <dbReference type="EMBL" id="GCE25800.1"/>
    </source>
</evidence>
<proteinExistence type="inferred from homology"/>
<dbReference type="EMBL" id="BIFT01000001">
    <property type="protein sequence ID" value="GCE25800.1"/>
    <property type="molecule type" value="Genomic_DNA"/>
</dbReference>
<comment type="caution">
    <text evidence="12">The sequence shown here is derived from an EMBL/GenBank/DDBJ whole genome shotgun (WGS) entry which is preliminary data.</text>
</comment>
<keyword evidence="5" id="KW-0698">rRNA processing</keyword>
<keyword evidence="7 12" id="KW-0808">Transferase</keyword>
<evidence type="ECO:0000256" key="2">
    <source>
        <dbReference type="ARBA" id="ARBA00005487"/>
    </source>
</evidence>
<feature type="binding site" evidence="11">
    <location>
        <begin position="182"/>
        <end position="183"/>
    </location>
    <ligand>
        <name>S-adenosyl-L-methionine</name>
        <dbReference type="ChEBI" id="CHEBI:59789"/>
    </ligand>
</feature>
<dbReference type="InterPro" id="IPR029063">
    <property type="entry name" value="SAM-dependent_MTases_sf"/>
</dbReference>
<evidence type="ECO:0000256" key="4">
    <source>
        <dbReference type="ARBA" id="ARBA00015154"/>
    </source>
</evidence>
<feature type="binding site" evidence="11">
    <location>
        <position position="156"/>
    </location>
    <ligand>
        <name>S-adenosyl-L-methionine</name>
        <dbReference type="ChEBI" id="CHEBI:59789"/>
    </ligand>
</feature>
<dbReference type="InterPro" id="IPR010769">
    <property type="entry name" value="rRNA_MeTrfase_GmN_bac"/>
</dbReference>
<dbReference type="Pfam" id="PF07091">
    <property type="entry name" value="FmrO"/>
    <property type="match status" value="1"/>
</dbReference>
<keyword evidence="9" id="KW-0046">Antibiotic resistance</keyword>
<dbReference type="RefSeq" id="WP_126626343.1">
    <property type="nucleotide sequence ID" value="NZ_BIFT01000001.1"/>
</dbReference>
<evidence type="ECO:0000256" key="11">
    <source>
        <dbReference type="PIRSR" id="PIRSR015852-1"/>
    </source>
</evidence>
<evidence type="ECO:0000256" key="6">
    <source>
        <dbReference type="ARBA" id="ARBA00022603"/>
    </source>
</evidence>